<reference evidence="1" key="2">
    <citation type="journal article" date="2015" name="Data Brief">
        <title>Shoot transcriptome of the giant reed, Arundo donax.</title>
        <authorList>
            <person name="Barrero R.A."/>
            <person name="Guerrero F.D."/>
            <person name="Moolhuijzen P."/>
            <person name="Goolsby J.A."/>
            <person name="Tidwell J."/>
            <person name="Bellgard S.E."/>
            <person name="Bellgard M.I."/>
        </authorList>
    </citation>
    <scope>NUCLEOTIDE SEQUENCE</scope>
    <source>
        <tissue evidence="1">Shoot tissue taken approximately 20 cm above the soil surface</tissue>
    </source>
</reference>
<proteinExistence type="predicted"/>
<sequence>MIATSPPRRLLMRTAGLRSTIVGCGCASLPLPLPSPIVAFSELVSAWVEGRCHHRIIVGHGRRRSSMPKATVASL</sequence>
<name>A0A0A8YIV3_ARUDO</name>
<dbReference type="AlphaFoldDB" id="A0A0A8YIV3"/>
<organism evidence="1">
    <name type="scientific">Arundo donax</name>
    <name type="common">Giant reed</name>
    <name type="synonym">Donax arundinaceus</name>
    <dbReference type="NCBI Taxonomy" id="35708"/>
    <lineage>
        <taxon>Eukaryota</taxon>
        <taxon>Viridiplantae</taxon>
        <taxon>Streptophyta</taxon>
        <taxon>Embryophyta</taxon>
        <taxon>Tracheophyta</taxon>
        <taxon>Spermatophyta</taxon>
        <taxon>Magnoliopsida</taxon>
        <taxon>Liliopsida</taxon>
        <taxon>Poales</taxon>
        <taxon>Poaceae</taxon>
        <taxon>PACMAD clade</taxon>
        <taxon>Arundinoideae</taxon>
        <taxon>Arundineae</taxon>
        <taxon>Arundo</taxon>
    </lineage>
</organism>
<accession>A0A0A8YIV3</accession>
<dbReference type="EMBL" id="GBRH01271486">
    <property type="protein sequence ID" value="JAD26409.1"/>
    <property type="molecule type" value="Transcribed_RNA"/>
</dbReference>
<evidence type="ECO:0000313" key="1">
    <source>
        <dbReference type="EMBL" id="JAD26409.1"/>
    </source>
</evidence>
<reference evidence="1" key="1">
    <citation type="submission" date="2014-09" db="EMBL/GenBank/DDBJ databases">
        <authorList>
            <person name="Magalhaes I.L.F."/>
            <person name="Oliveira U."/>
            <person name="Santos F.R."/>
            <person name="Vidigal T.H.D.A."/>
            <person name="Brescovit A.D."/>
            <person name="Santos A.J."/>
        </authorList>
    </citation>
    <scope>NUCLEOTIDE SEQUENCE</scope>
    <source>
        <tissue evidence="1">Shoot tissue taken approximately 20 cm above the soil surface</tissue>
    </source>
</reference>
<protein>
    <submittedName>
        <fullName evidence="1">Uncharacterized protein</fullName>
    </submittedName>
</protein>